<keyword evidence="3" id="KW-0547">Nucleotide-binding</keyword>
<keyword evidence="2" id="KW-0963">Cytoplasm</keyword>
<dbReference type="PhylomeDB" id="A7S2B1"/>
<dbReference type="Gene3D" id="3.30.420.40">
    <property type="match status" value="2"/>
</dbReference>
<evidence type="ECO:0000256" key="4">
    <source>
        <dbReference type="ARBA" id="ARBA00022840"/>
    </source>
</evidence>
<dbReference type="Gene3D" id="3.90.640.10">
    <property type="entry name" value="Actin, Chain A, domain 4"/>
    <property type="match status" value="1"/>
</dbReference>
<gene>
    <name evidence="7" type="ORF">NEMVEDRAFT_v1g72142</name>
</gene>
<dbReference type="FunFam" id="3.30.420.40:FF:000148">
    <property type="entry name" value="Actin, alpha skeletal muscle"/>
    <property type="match status" value="1"/>
</dbReference>
<protein>
    <recommendedName>
        <fullName evidence="9">Actin-like protein</fullName>
    </recommendedName>
</protein>
<dbReference type="KEGG" id="nve:5514069"/>
<proteinExistence type="inferred from homology"/>
<dbReference type="EMBL" id="DS469567">
    <property type="protein sequence ID" value="EDO42204.1"/>
    <property type="molecule type" value="Genomic_DNA"/>
</dbReference>
<dbReference type="eggNOG" id="KOG0676">
    <property type="taxonomic scope" value="Eukaryota"/>
</dbReference>
<name>A7S2B1_NEMVE</name>
<evidence type="ECO:0000313" key="7">
    <source>
        <dbReference type="EMBL" id="EDO42204.1"/>
    </source>
</evidence>
<dbReference type="SUPFAM" id="SSF53067">
    <property type="entry name" value="Actin-like ATPase domain"/>
    <property type="match status" value="2"/>
</dbReference>
<evidence type="ECO:0000256" key="1">
    <source>
        <dbReference type="ARBA" id="ARBA00004245"/>
    </source>
</evidence>
<dbReference type="SMART" id="SM00268">
    <property type="entry name" value="ACTIN"/>
    <property type="match status" value="1"/>
</dbReference>
<accession>A7S2B1</accession>
<dbReference type="InterPro" id="IPR004000">
    <property type="entry name" value="Actin"/>
</dbReference>
<comment type="subcellular location">
    <subcellularLocation>
        <location evidence="1">Cytoplasm</location>
        <location evidence="1">Cytoskeleton</location>
    </subcellularLocation>
</comment>
<dbReference type="PRINTS" id="PR00190">
    <property type="entry name" value="ACTIN"/>
</dbReference>
<sequence>AIVLDNGCGISKIGFAGDRVPRIIQPAVVGNPQRFSMLIGDNVNVKDYKKYGDAAVAKSGVMHLSYPMHADKLETWTDVVDLWEYLLYDELDIGEGEHPFIVTEIAKNHPKNREKLTEILFEQFSAPAMYLADQLSLSLYASGMTTGVCLSSGFSCTQAAVIYEGHTLNHTLQTLEIGGHHLTENLKQYLRDQRGHNFTSSSGWQIVNDIKEKICYLSKDHLKEVHNYKTNEGLTKFYTLPDGQMISIGYECISSMEPLFRPDLL</sequence>
<keyword evidence="4" id="KW-0067">ATP-binding</keyword>
<dbReference type="STRING" id="45351.A7S2B1"/>
<dbReference type="GO" id="GO:0015629">
    <property type="term" value="C:actin cytoskeleton"/>
    <property type="evidence" value="ECO:0000318"/>
    <property type="project" value="GO_Central"/>
</dbReference>
<evidence type="ECO:0000256" key="3">
    <source>
        <dbReference type="ARBA" id="ARBA00022741"/>
    </source>
</evidence>
<dbReference type="Pfam" id="PF00022">
    <property type="entry name" value="Actin"/>
    <property type="match status" value="1"/>
</dbReference>
<feature type="non-terminal residue" evidence="7">
    <location>
        <position position="1"/>
    </location>
</feature>
<dbReference type="HOGENOM" id="CLU_027965_7_0_1"/>
<keyword evidence="5" id="KW-0206">Cytoskeleton</keyword>
<dbReference type="InParanoid" id="A7S2B1"/>
<evidence type="ECO:0008006" key="9">
    <source>
        <dbReference type="Google" id="ProtNLM"/>
    </source>
</evidence>
<dbReference type="GO" id="GO:0005524">
    <property type="term" value="F:ATP binding"/>
    <property type="evidence" value="ECO:0007669"/>
    <property type="project" value="UniProtKB-KW"/>
</dbReference>
<evidence type="ECO:0000256" key="5">
    <source>
        <dbReference type="ARBA" id="ARBA00023212"/>
    </source>
</evidence>
<comment type="similarity">
    <text evidence="6">Belongs to the actin family.</text>
</comment>
<dbReference type="PANTHER" id="PTHR11937">
    <property type="entry name" value="ACTIN"/>
    <property type="match status" value="1"/>
</dbReference>
<keyword evidence="8" id="KW-1185">Reference proteome</keyword>
<dbReference type="AlphaFoldDB" id="A7S2B1"/>
<feature type="non-terminal residue" evidence="7">
    <location>
        <position position="265"/>
    </location>
</feature>
<reference evidence="7 8" key="1">
    <citation type="journal article" date="2007" name="Science">
        <title>Sea anemone genome reveals ancestral eumetazoan gene repertoire and genomic organization.</title>
        <authorList>
            <person name="Putnam N.H."/>
            <person name="Srivastava M."/>
            <person name="Hellsten U."/>
            <person name="Dirks B."/>
            <person name="Chapman J."/>
            <person name="Salamov A."/>
            <person name="Terry A."/>
            <person name="Shapiro H."/>
            <person name="Lindquist E."/>
            <person name="Kapitonov V.V."/>
            <person name="Jurka J."/>
            <person name="Genikhovich G."/>
            <person name="Grigoriev I.V."/>
            <person name="Lucas S.M."/>
            <person name="Steele R.E."/>
            <person name="Finnerty J.R."/>
            <person name="Technau U."/>
            <person name="Martindale M.Q."/>
            <person name="Rokhsar D.S."/>
        </authorList>
    </citation>
    <scope>NUCLEOTIDE SEQUENCE [LARGE SCALE GENOMIC DNA]</scope>
    <source>
        <strain evidence="8">CH2 X CH6</strain>
    </source>
</reference>
<dbReference type="InterPro" id="IPR043129">
    <property type="entry name" value="ATPase_NBD"/>
</dbReference>
<evidence type="ECO:0000256" key="6">
    <source>
        <dbReference type="RuleBase" id="RU000487"/>
    </source>
</evidence>
<evidence type="ECO:0000313" key="8">
    <source>
        <dbReference type="Proteomes" id="UP000001593"/>
    </source>
</evidence>
<dbReference type="Proteomes" id="UP000001593">
    <property type="component" value="Unassembled WGS sequence"/>
</dbReference>
<organism evidence="7 8">
    <name type="scientific">Nematostella vectensis</name>
    <name type="common">Starlet sea anemone</name>
    <dbReference type="NCBI Taxonomy" id="45351"/>
    <lineage>
        <taxon>Eukaryota</taxon>
        <taxon>Metazoa</taxon>
        <taxon>Cnidaria</taxon>
        <taxon>Anthozoa</taxon>
        <taxon>Hexacorallia</taxon>
        <taxon>Actiniaria</taxon>
        <taxon>Edwardsiidae</taxon>
        <taxon>Nematostella</taxon>
    </lineage>
</organism>
<evidence type="ECO:0000256" key="2">
    <source>
        <dbReference type="ARBA" id="ARBA00022490"/>
    </source>
</evidence>